<sequence length="481" mass="52104">MSSSSDLHQYYQEWLEIPADRLPPNHYAILGVEDYESDTDVIERAAKSRGAYLHQLASGPERKTVQQLLSQVAVAKRTLLSDELRLAYDRELRSPSLSSELNAASGQGKTVSDQSDSDPTSVEANDAATTTSSTPYRRRKPSQWPLHAASASVLLAIVGIVYWVNRDPGGRRAAEVSSQATQSMQAAEVASRSSAAGQNDGSATEPRKRLAPVQTTSADTLPRKSKSPIVARRETGSGLGTSLGSKFGNILDDIESQSSQVAEGMKSSDAGFQPMAGLLIGKAKKNVPVKLWPTEFVTIDSFPKAIEKRFEVDAEGIVFRATDHGIEFDVSGTDRRVEFADTIKLAVGNAFLIHTSLPKEQDAGGSVAVVIEGIQIGVRRSKDGVEIFARDRTEDSKRNSVSQFKTSAENVAFVVARDPKSVDRLRWMARIEEQIQAGTIDATSLSEEAAVSLVIQPPTKDVSQPLKILELQTGRLGGKRK</sequence>
<evidence type="ECO:0008006" key="4">
    <source>
        <dbReference type="Google" id="ProtNLM"/>
    </source>
</evidence>
<keyword evidence="3" id="KW-1185">Reference proteome</keyword>
<accession>A0ABT7PK35</accession>
<feature type="compositionally biased region" description="Polar residues" evidence="1">
    <location>
        <begin position="184"/>
        <end position="202"/>
    </location>
</feature>
<organism evidence="2 3">
    <name type="scientific">Roseiconus lacunae</name>
    <dbReference type="NCBI Taxonomy" id="2605694"/>
    <lineage>
        <taxon>Bacteria</taxon>
        <taxon>Pseudomonadati</taxon>
        <taxon>Planctomycetota</taxon>
        <taxon>Planctomycetia</taxon>
        <taxon>Pirellulales</taxon>
        <taxon>Pirellulaceae</taxon>
        <taxon>Roseiconus</taxon>
    </lineage>
</organism>
<dbReference type="RefSeq" id="WP_289164444.1">
    <property type="nucleotide sequence ID" value="NZ_JASZZN010000010.1"/>
</dbReference>
<reference evidence="2 3" key="1">
    <citation type="submission" date="2023-06" db="EMBL/GenBank/DDBJ databases">
        <title>Roseiconus lacunae JC819 isolated from Gulf of Mannar region, Tamil Nadu.</title>
        <authorList>
            <person name="Pk S."/>
            <person name="Ch S."/>
            <person name="Ch V.R."/>
        </authorList>
    </citation>
    <scope>NUCLEOTIDE SEQUENCE [LARGE SCALE GENOMIC DNA]</scope>
    <source>
        <strain evidence="2 3">JC819</strain>
    </source>
</reference>
<protein>
    <recommendedName>
        <fullName evidence="4">J domain-containing protein</fullName>
    </recommendedName>
</protein>
<evidence type="ECO:0000313" key="2">
    <source>
        <dbReference type="EMBL" id="MDM4016844.1"/>
    </source>
</evidence>
<evidence type="ECO:0000256" key="1">
    <source>
        <dbReference type="SAM" id="MobiDB-lite"/>
    </source>
</evidence>
<evidence type="ECO:0000313" key="3">
    <source>
        <dbReference type="Proteomes" id="UP001239462"/>
    </source>
</evidence>
<dbReference type="Proteomes" id="UP001239462">
    <property type="component" value="Unassembled WGS sequence"/>
</dbReference>
<gene>
    <name evidence="2" type="ORF">QTN89_15465</name>
</gene>
<comment type="caution">
    <text evidence="2">The sequence shown here is derived from an EMBL/GenBank/DDBJ whole genome shotgun (WGS) entry which is preliminary data.</text>
</comment>
<feature type="compositionally biased region" description="Polar residues" evidence="1">
    <location>
        <begin position="102"/>
        <end position="135"/>
    </location>
</feature>
<dbReference type="EMBL" id="JASZZN010000010">
    <property type="protein sequence ID" value="MDM4016844.1"/>
    <property type="molecule type" value="Genomic_DNA"/>
</dbReference>
<feature type="region of interest" description="Disordered" evidence="1">
    <location>
        <begin position="97"/>
        <end position="143"/>
    </location>
</feature>
<proteinExistence type="predicted"/>
<feature type="region of interest" description="Disordered" evidence="1">
    <location>
        <begin position="184"/>
        <end position="237"/>
    </location>
</feature>
<name>A0ABT7PK35_9BACT</name>